<protein>
    <submittedName>
        <fullName evidence="1">M protein</fullName>
    </submittedName>
</protein>
<dbReference type="Proteomes" id="UP001253161">
    <property type="component" value="Segment"/>
</dbReference>
<keyword evidence="2" id="KW-1185">Reference proteome</keyword>
<proteinExistence type="predicted"/>
<dbReference type="EMBL" id="MW890015">
    <property type="protein sequence ID" value="URZ95407.1"/>
    <property type="molecule type" value="Viral_cRNA"/>
</dbReference>
<evidence type="ECO:0000313" key="1">
    <source>
        <dbReference type="EMBL" id="URZ95407.1"/>
    </source>
</evidence>
<reference evidence="2" key="1">
    <citation type="journal article" date="2022" name="Pathogens">
        <title>Two Rhabdoviruses, One Novel, Isolated from Armigeres subalbatus in China.</title>
        <authorList>
            <person name="Xu X."/>
            <person name="Wang J."/>
            <person name="Liu H."/>
            <person name="Wang Q."/>
            <person name="Fu S."/>
            <person name="Zhang J."/>
            <person name="Wang B."/>
            <person name="He Y."/>
            <person name="Li F."/>
            <person name="Nie K."/>
            <person name="Xu S."/>
            <person name="Wang H."/>
            <person name="Lu X."/>
            <person name="Shi M."/>
            <person name="Liang G."/>
        </authorList>
    </citation>
    <scope>NUCLEOTIDE SEQUENCE [LARGE SCALE GENOMIC DNA]</scope>
</reference>
<organism evidence="1 2">
    <name type="scientific">Shanxi Arboretum virus</name>
    <dbReference type="NCBI Taxonomy" id="2951068"/>
    <lineage>
        <taxon>Viruses</taxon>
        <taxon>Riboviria</taxon>
        <taxon>Orthornavirae</taxon>
        <taxon>Negarnaviricota</taxon>
        <taxon>Haploviricotina</taxon>
        <taxon>Monjiviricetes</taxon>
        <taxon>Mononegavirales</taxon>
        <taxon>Rhabdoviridae</taxon>
        <taxon>Alpharhabdovirinae</taxon>
        <taxon>Almendravirus</taxon>
        <taxon>Almendravirus shanxi</taxon>
    </lineage>
</organism>
<accession>A0AAE9LGP4</accession>
<name>A0AAE9LGP4_9RHAB</name>
<sequence length="159" mass="19158">MLANQFVMNNKYVFKTFRIRYEASFKELPSHSDFKPILDIYDGKIKFYEIFTFVINYLLHLQIRNKVMKSHDSTFVMCFPVDETWTYRRDDIYSFHKDIQMFIGCEVKELRLRVIIDINTSNLPRSRLVRDVLKKTSSRLYDGPVASKMYEILKRQNEC</sequence>
<evidence type="ECO:0000313" key="2">
    <source>
        <dbReference type="Proteomes" id="UP001253161"/>
    </source>
</evidence>